<keyword evidence="5" id="KW-0597">Phosphoprotein</keyword>
<proteinExistence type="predicted"/>
<name>A0A933GLW3_UNCTE</name>
<sequence>MDESGKQLLNTIYNITVQMSHLVEELLAFARFRHQEVNASEIDMEGLAKNASREIKTLHPGRRLQLGIKALPPACGDEAMIRQVLVNLLANAIKFTHPENAVVIEIGAKVEGGMNIYYVKENGIGFDMEQAEKIFEIFERLHPAKEYEGSGLGLAIVRRIIERCGGRVWAEGQVDRGATFYFSLPKAGSINHI</sequence>
<keyword evidence="9" id="KW-0067">ATP-binding</keyword>
<dbReference type="GO" id="GO:0007234">
    <property type="term" value="P:osmosensory signaling via phosphorelay pathway"/>
    <property type="evidence" value="ECO:0007669"/>
    <property type="project" value="TreeGrafter"/>
</dbReference>
<dbReference type="InterPro" id="IPR036890">
    <property type="entry name" value="HATPase_C_sf"/>
</dbReference>
<dbReference type="InterPro" id="IPR004358">
    <property type="entry name" value="Sig_transdc_His_kin-like_C"/>
</dbReference>
<dbReference type="EMBL" id="JACQWF010000352">
    <property type="protein sequence ID" value="MBI4596301.1"/>
    <property type="molecule type" value="Genomic_DNA"/>
</dbReference>
<dbReference type="GO" id="GO:0005524">
    <property type="term" value="F:ATP binding"/>
    <property type="evidence" value="ECO:0007669"/>
    <property type="project" value="UniProtKB-KW"/>
</dbReference>
<dbReference type="InterPro" id="IPR050351">
    <property type="entry name" value="BphY/WalK/GraS-like"/>
</dbReference>
<evidence type="ECO:0000313" key="13">
    <source>
        <dbReference type="EMBL" id="MBI4596301.1"/>
    </source>
</evidence>
<keyword evidence="4" id="KW-1003">Cell membrane</keyword>
<keyword evidence="11" id="KW-0472">Membrane</keyword>
<dbReference type="EC" id="2.7.13.3" evidence="3"/>
<comment type="caution">
    <text evidence="13">The sequence shown here is derived from an EMBL/GenBank/DDBJ whole genome shotgun (WGS) entry which is preliminary data.</text>
</comment>
<organism evidence="13 14">
    <name type="scientific">Tectimicrobiota bacterium</name>
    <dbReference type="NCBI Taxonomy" id="2528274"/>
    <lineage>
        <taxon>Bacteria</taxon>
        <taxon>Pseudomonadati</taxon>
        <taxon>Nitrospinota/Tectimicrobiota group</taxon>
        <taxon>Candidatus Tectimicrobiota</taxon>
    </lineage>
</organism>
<dbReference type="PROSITE" id="PS50109">
    <property type="entry name" value="HIS_KIN"/>
    <property type="match status" value="1"/>
</dbReference>
<evidence type="ECO:0000313" key="14">
    <source>
        <dbReference type="Proteomes" id="UP000772181"/>
    </source>
</evidence>
<dbReference type="FunFam" id="3.30.565.10:FF:000023">
    <property type="entry name" value="PAS domain-containing sensor histidine kinase"/>
    <property type="match status" value="1"/>
</dbReference>
<evidence type="ECO:0000256" key="5">
    <source>
        <dbReference type="ARBA" id="ARBA00022553"/>
    </source>
</evidence>
<dbReference type="Proteomes" id="UP000772181">
    <property type="component" value="Unassembled WGS sequence"/>
</dbReference>
<gene>
    <name evidence="13" type="ORF">HY730_08005</name>
</gene>
<evidence type="ECO:0000256" key="2">
    <source>
        <dbReference type="ARBA" id="ARBA00004236"/>
    </source>
</evidence>
<dbReference type="SMART" id="SM00387">
    <property type="entry name" value="HATPase_c"/>
    <property type="match status" value="1"/>
</dbReference>
<reference evidence="13" key="1">
    <citation type="submission" date="2020-07" db="EMBL/GenBank/DDBJ databases">
        <title>Huge and variable diversity of episymbiotic CPR bacteria and DPANN archaea in groundwater ecosystems.</title>
        <authorList>
            <person name="He C.Y."/>
            <person name="Keren R."/>
            <person name="Whittaker M."/>
            <person name="Farag I.F."/>
            <person name="Doudna J."/>
            <person name="Cate J.H.D."/>
            <person name="Banfield J.F."/>
        </authorList>
    </citation>
    <scope>NUCLEOTIDE SEQUENCE</scope>
    <source>
        <strain evidence="13">NC_groundwater_1482_Ag_S-0.65um_47_24</strain>
    </source>
</reference>
<evidence type="ECO:0000256" key="8">
    <source>
        <dbReference type="ARBA" id="ARBA00022777"/>
    </source>
</evidence>
<accession>A0A933GLW3</accession>
<dbReference type="AlphaFoldDB" id="A0A933GLW3"/>
<dbReference type="InterPro" id="IPR003594">
    <property type="entry name" value="HATPase_dom"/>
</dbReference>
<keyword evidence="6" id="KW-0808">Transferase</keyword>
<evidence type="ECO:0000256" key="7">
    <source>
        <dbReference type="ARBA" id="ARBA00022741"/>
    </source>
</evidence>
<keyword evidence="10" id="KW-0902">Two-component regulatory system</keyword>
<dbReference type="PANTHER" id="PTHR42878:SF15">
    <property type="entry name" value="BACTERIOPHYTOCHROME"/>
    <property type="match status" value="1"/>
</dbReference>
<dbReference type="GO" id="GO:0005886">
    <property type="term" value="C:plasma membrane"/>
    <property type="evidence" value="ECO:0007669"/>
    <property type="project" value="UniProtKB-SubCell"/>
</dbReference>
<dbReference type="SUPFAM" id="SSF55874">
    <property type="entry name" value="ATPase domain of HSP90 chaperone/DNA topoisomerase II/histidine kinase"/>
    <property type="match status" value="1"/>
</dbReference>
<dbReference type="PRINTS" id="PR00344">
    <property type="entry name" value="BCTRLSENSOR"/>
</dbReference>
<evidence type="ECO:0000256" key="11">
    <source>
        <dbReference type="ARBA" id="ARBA00023136"/>
    </source>
</evidence>
<dbReference type="Pfam" id="PF02518">
    <property type="entry name" value="HATPase_c"/>
    <property type="match status" value="1"/>
</dbReference>
<dbReference type="GO" id="GO:0000156">
    <property type="term" value="F:phosphorelay response regulator activity"/>
    <property type="evidence" value="ECO:0007669"/>
    <property type="project" value="TreeGrafter"/>
</dbReference>
<dbReference type="GO" id="GO:0004673">
    <property type="term" value="F:protein histidine kinase activity"/>
    <property type="evidence" value="ECO:0007669"/>
    <property type="project" value="UniProtKB-EC"/>
</dbReference>
<evidence type="ECO:0000259" key="12">
    <source>
        <dbReference type="PROSITE" id="PS50109"/>
    </source>
</evidence>
<comment type="catalytic activity">
    <reaction evidence="1">
        <text>ATP + protein L-histidine = ADP + protein N-phospho-L-histidine.</text>
        <dbReference type="EC" id="2.7.13.3"/>
    </reaction>
</comment>
<evidence type="ECO:0000256" key="1">
    <source>
        <dbReference type="ARBA" id="ARBA00000085"/>
    </source>
</evidence>
<evidence type="ECO:0000256" key="4">
    <source>
        <dbReference type="ARBA" id="ARBA00022475"/>
    </source>
</evidence>
<evidence type="ECO:0000256" key="6">
    <source>
        <dbReference type="ARBA" id="ARBA00022679"/>
    </source>
</evidence>
<evidence type="ECO:0000256" key="3">
    <source>
        <dbReference type="ARBA" id="ARBA00012438"/>
    </source>
</evidence>
<feature type="domain" description="Histidine kinase" evidence="12">
    <location>
        <begin position="1"/>
        <end position="188"/>
    </location>
</feature>
<comment type="subcellular location">
    <subcellularLocation>
        <location evidence="2">Cell membrane</location>
    </subcellularLocation>
</comment>
<dbReference type="Gene3D" id="3.30.565.10">
    <property type="entry name" value="Histidine kinase-like ATPase, C-terminal domain"/>
    <property type="match status" value="1"/>
</dbReference>
<dbReference type="PANTHER" id="PTHR42878">
    <property type="entry name" value="TWO-COMPONENT HISTIDINE KINASE"/>
    <property type="match status" value="1"/>
</dbReference>
<evidence type="ECO:0000256" key="10">
    <source>
        <dbReference type="ARBA" id="ARBA00023012"/>
    </source>
</evidence>
<keyword evidence="8" id="KW-0418">Kinase</keyword>
<keyword evidence="7" id="KW-0547">Nucleotide-binding</keyword>
<evidence type="ECO:0000256" key="9">
    <source>
        <dbReference type="ARBA" id="ARBA00022840"/>
    </source>
</evidence>
<protein>
    <recommendedName>
        <fullName evidence="3">histidine kinase</fullName>
        <ecNumber evidence="3">2.7.13.3</ecNumber>
    </recommendedName>
</protein>
<dbReference type="GO" id="GO:0030295">
    <property type="term" value="F:protein kinase activator activity"/>
    <property type="evidence" value="ECO:0007669"/>
    <property type="project" value="TreeGrafter"/>
</dbReference>
<dbReference type="InterPro" id="IPR005467">
    <property type="entry name" value="His_kinase_dom"/>
</dbReference>